<sequence>MPTSRALTPVAASLIESVEYHDIKFNGSLFNPSVYMGKPSPELDGAWNAIVQRSKPTRITSEMLKKLHKEERPSLIRFMDVDGGGYLGSLEFTHQLHCLNVLRKHTYYDYYKDTEPAILEGPRAYRNHLDHCVDMLRQHVLCNADVGLVTYDWVKGYDTPYPDFSNWHRCRNVEKIWEWNEENSVHLPRERLTRFGDEVDLEHPDGWKPLVEDV</sequence>
<dbReference type="RefSeq" id="XP_024340633.1">
    <property type="nucleotide sequence ID" value="XM_024484939.1"/>
</dbReference>
<dbReference type="InterPro" id="IPR018247">
    <property type="entry name" value="EF_Hand_1_Ca_BS"/>
</dbReference>
<evidence type="ECO:0008006" key="5">
    <source>
        <dbReference type="Google" id="ProtNLM"/>
    </source>
</evidence>
<evidence type="ECO:0000256" key="1">
    <source>
        <dbReference type="ARBA" id="ARBA00004685"/>
    </source>
</evidence>
<gene>
    <name evidence="3" type="ORF">POSPLADRAFT_1138700</name>
</gene>
<evidence type="ECO:0000256" key="2">
    <source>
        <dbReference type="ARBA" id="ARBA00035112"/>
    </source>
</evidence>
<evidence type="ECO:0000313" key="4">
    <source>
        <dbReference type="Proteomes" id="UP000194127"/>
    </source>
</evidence>
<dbReference type="GO" id="GO:0043386">
    <property type="term" value="P:mycotoxin biosynthetic process"/>
    <property type="evidence" value="ECO:0007669"/>
    <property type="project" value="InterPro"/>
</dbReference>
<protein>
    <recommendedName>
        <fullName evidence="5">EF-hand domain-containing protein</fullName>
    </recommendedName>
</protein>
<dbReference type="AlphaFoldDB" id="A0A1X6N5A5"/>
<dbReference type="Pfam" id="PF11807">
    <property type="entry name" value="UstYa"/>
    <property type="match status" value="1"/>
</dbReference>
<dbReference type="InterPro" id="IPR021765">
    <property type="entry name" value="UstYa-like"/>
</dbReference>
<keyword evidence="4" id="KW-1185">Reference proteome</keyword>
<organism evidence="3 4">
    <name type="scientific">Postia placenta MAD-698-R-SB12</name>
    <dbReference type="NCBI Taxonomy" id="670580"/>
    <lineage>
        <taxon>Eukaryota</taxon>
        <taxon>Fungi</taxon>
        <taxon>Dikarya</taxon>
        <taxon>Basidiomycota</taxon>
        <taxon>Agaricomycotina</taxon>
        <taxon>Agaricomycetes</taxon>
        <taxon>Polyporales</taxon>
        <taxon>Adustoporiaceae</taxon>
        <taxon>Rhodonia</taxon>
    </lineage>
</organism>
<name>A0A1X6N5A5_9APHY</name>
<dbReference type="PANTHER" id="PTHR33365">
    <property type="entry name" value="YALI0B05434P"/>
    <property type="match status" value="1"/>
</dbReference>
<comment type="similarity">
    <text evidence="2">Belongs to the ustYa family.</text>
</comment>
<dbReference type="GeneID" id="36329888"/>
<proteinExistence type="inferred from homology"/>
<accession>A0A1X6N5A5</accession>
<dbReference type="EMBL" id="KZ110594">
    <property type="protein sequence ID" value="OSX63839.1"/>
    <property type="molecule type" value="Genomic_DNA"/>
</dbReference>
<dbReference type="OrthoDB" id="3687641at2759"/>
<dbReference type="STRING" id="670580.A0A1X6N5A5"/>
<evidence type="ECO:0000313" key="3">
    <source>
        <dbReference type="EMBL" id="OSX63839.1"/>
    </source>
</evidence>
<dbReference type="PROSITE" id="PS00018">
    <property type="entry name" value="EF_HAND_1"/>
    <property type="match status" value="1"/>
</dbReference>
<reference evidence="3 4" key="1">
    <citation type="submission" date="2017-04" db="EMBL/GenBank/DDBJ databases">
        <title>Genome Sequence of the Model Brown-Rot Fungus Postia placenta SB12.</title>
        <authorList>
            <consortium name="DOE Joint Genome Institute"/>
            <person name="Gaskell J."/>
            <person name="Kersten P."/>
            <person name="Larrondo L.F."/>
            <person name="Canessa P."/>
            <person name="Martinez D."/>
            <person name="Hibbett D."/>
            <person name="Schmoll M."/>
            <person name="Kubicek C.P."/>
            <person name="Martinez A.T."/>
            <person name="Yadav J."/>
            <person name="Master E."/>
            <person name="Magnuson J.K."/>
            <person name="James T."/>
            <person name="Yaver D."/>
            <person name="Berka R."/>
            <person name="Labutti K."/>
            <person name="Lipzen A."/>
            <person name="Aerts A."/>
            <person name="Barry K."/>
            <person name="Henrissat B."/>
            <person name="Blanchette R."/>
            <person name="Grigoriev I."/>
            <person name="Cullen D."/>
        </authorList>
    </citation>
    <scope>NUCLEOTIDE SEQUENCE [LARGE SCALE GENOMIC DNA]</scope>
    <source>
        <strain evidence="3 4">MAD-698-R-SB12</strain>
    </source>
</reference>
<dbReference type="PANTHER" id="PTHR33365:SF4">
    <property type="entry name" value="CYCLOCHLOROTINE BIOSYNTHESIS PROTEIN O"/>
    <property type="match status" value="1"/>
</dbReference>
<dbReference type="Proteomes" id="UP000194127">
    <property type="component" value="Unassembled WGS sequence"/>
</dbReference>
<comment type="pathway">
    <text evidence="1">Mycotoxin biosynthesis.</text>
</comment>